<dbReference type="GeneID" id="71994089"/>
<name>A0A9Q8PM95_PASFU</name>
<evidence type="ECO:0000256" key="1">
    <source>
        <dbReference type="SAM" id="Coils"/>
    </source>
</evidence>
<dbReference type="AlphaFoldDB" id="A0A9Q8PM95"/>
<evidence type="ECO:0000313" key="2">
    <source>
        <dbReference type="EMBL" id="UJO25036.1"/>
    </source>
</evidence>
<organism evidence="2 3">
    <name type="scientific">Passalora fulva</name>
    <name type="common">Tomato leaf mold</name>
    <name type="synonym">Cladosporium fulvum</name>
    <dbReference type="NCBI Taxonomy" id="5499"/>
    <lineage>
        <taxon>Eukaryota</taxon>
        <taxon>Fungi</taxon>
        <taxon>Dikarya</taxon>
        <taxon>Ascomycota</taxon>
        <taxon>Pezizomycotina</taxon>
        <taxon>Dothideomycetes</taxon>
        <taxon>Dothideomycetidae</taxon>
        <taxon>Mycosphaerellales</taxon>
        <taxon>Mycosphaerellaceae</taxon>
        <taxon>Fulvia</taxon>
    </lineage>
</organism>
<evidence type="ECO:0000313" key="3">
    <source>
        <dbReference type="Proteomes" id="UP000756132"/>
    </source>
</evidence>
<accession>A0A9Q8PM95</accession>
<dbReference type="EMBL" id="CP090175">
    <property type="protein sequence ID" value="UJO25036.1"/>
    <property type="molecule type" value="Genomic_DNA"/>
</dbReference>
<dbReference type="RefSeq" id="XP_047769402.1">
    <property type="nucleotide sequence ID" value="XM_047913359.1"/>
</dbReference>
<protein>
    <submittedName>
        <fullName evidence="2">Uncharacterized protein</fullName>
    </submittedName>
</protein>
<gene>
    <name evidence="2" type="ORF">CLAFUR5_14211</name>
</gene>
<keyword evidence="1" id="KW-0175">Coiled coil</keyword>
<reference evidence="2" key="2">
    <citation type="journal article" date="2022" name="Microb. Genom.">
        <title>A chromosome-scale genome assembly of the tomato pathogen Cladosporium fulvum reveals a compartmentalized genome architecture and the presence of a dispensable chromosome.</title>
        <authorList>
            <person name="Zaccaron A.Z."/>
            <person name="Chen L.H."/>
            <person name="Samaras A."/>
            <person name="Stergiopoulos I."/>
        </authorList>
    </citation>
    <scope>NUCLEOTIDE SEQUENCE</scope>
    <source>
        <strain evidence="2">Race5_Kim</strain>
    </source>
</reference>
<dbReference type="KEGG" id="ffu:CLAFUR5_14211"/>
<dbReference type="Proteomes" id="UP000756132">
    <property type="component" value="Chromosome 13"/>
</dbReference>
<feature type="coiled-coil region" evidence="1">
    <location>
        <begin position="108"/>
        <end position="177"/>
    </location>
</feature>
<proteinExistence type="predicted"/>
<reference evidence="2" key="1">
    <citation type="submission" date="2021-12" db="EMBL/GenBank/DDBJ databases">
        <authorList>
            <person name="Zaccaron A."/>
            <person name="Stergiopoulos I."/>
        </authorList>
    </citation>
    <scope>NUCLEOTIDE SEQUENCE</scope>
    <source>
        <strain evidence="2">Race5_Kim</strain>
    </source>
</reference>
<sequence>MVDPRAVSFTFTTDNSISISGIDVAKLNQVASAVQNELMTGLGDYCEEGSRGDIRHLQMPKFFQLLEGVHALNTILPKILTAINRENGSEPETPAAKSREEGMLGGKTKTLTAQVQTLQEQFEKMLAKNGELETRLGAITIDAEEARKQTEALQQESETHRKDIVRLEKKVKEAERRGPSAVAVRLEEQMNTLQREADTTAAYVDQQLSVYEQDHGPKLDYIFRQLDLLASRDILISNWYDPAADIAPHFEELTAPNPVKVLGLCVLHNCAGQPAGFAVVAFYTVTDTMRAIARLEEILAIRDDAVKAHEIYYPRRHNVRPGDRKILMTGLTALIGSTIKQTLLALGVISMQRSRAEGWETLFYDDKGQFGGQALIELED</sequence>
<keyword evidence="3" id="KW-1185">Reference proteome</keyword>